<dbReference type="EMBL" id="KZ679686">
    <property type="protein sequence ID" value="PTB51278.1"/>
    <property type="molecule type" value="Genomic_DNA"/>
</dbReference>
<feature type="transmembrane region" description="Helical" evidence="1">
    <location>
        <begin position="154"/>
        <end position="171"/>
    </location>
</feature>
<dbReference type="GeneID" id="36624827"/>
<name>A0A2T4A2L5_TRIHA</name>
<accession>A0A2T4A2L5</accession>
<protein>
    <submittedName>
        <fullName evidence="2">Uncharacterized protein</fullName>
    </submittedName>
</protein>
<evidence type="ECO:0000256" key="1">
    <source>
        <dbReference type="SAM" id="Phobius"/>
    </source>
</evidence>
<reference evidence="2 3" key="1">
    <citation type="submission" date="2016-07" db="EMBL/GenBank/DDBJ databases">
        <title>Multiple horizontal gene transfer events from other fungi enriched the ability of initially mycotrophic Trichoderma (Ascomycota) to feed on dead plant biomass.</title>
        <authorList>
            <consortium name="DOE Joint Genome Institute"/>
            <person name="Aerts A."/>
            <person name="Atanasova L."/>
            <person name="Chenthamara K."/>
            <person name="Zhang J."/>
            <person name="Grujic M."/>
            <person name="Henrissat B."/>
            <person name="Kuo A."/>
            <person name="Salamov A."/>
            <person name="Lipzen A."/>
            <person name="Labutti K."/>
            <person name="Barry K."/>
            <person name="Miao Y."/>
            <person name="Rahimi M.J."/>
            <person name="Shen Q."/>
            <person name="Grigoriev I.V."/>
            <person name="Kubicek C.P."/>
            <person name="Druzhinina I.S."/>
        </authorList>
    </citation>
    <scope>NUCLEOTIDE SEQUENCE [LARGE SCALE GENOMIC DNA]</scope>
    <source>
        <strain evidence="2 3">CBS 226.95</strain>
    </source>
</reference>
<keyword evidence="1" id="KW-0812">Transmembrane</keyword>
<evidence type="ECO:0000313" key="2">
    <source>
        <dbReference type="EMBL" id="PTB51278.1"/>
    </source>
</evidence>
<proteinExistence type="predicted"/>
<evidence type="ECO:0000313" key="3">
    <source>
        <dbReference type="Proteomes" id="UP000241690"/>
    </source>
</evidence>
<organism evidence="2 3">
    <name type="scientific">Trichoderma harzianum CBS 226.95</name>
    <dbReference type="NCBI Taxonomy" id="983964"/>
    <lineage>
        <taxon>Eukaryota</taxon>
        <taxon>Fungi</taxon>
        <taxon>Dikarya</taxon>
        <taxon>Ascomycota</taxon>
        <taxon>Pezizomycotina</taxon>
        <taxon>Sordariomycetes</taxon>
        <taxon>Hypocreomycetidae</taxon>
        <taxon>Hypocreales</taxon>
        <taxon>Hypocreaceae</taxon>
        <taxon>Trichoderma</taxon>
    </lineage>
</organism>
<gene>
    <name evidence="2" type="ORF">M431DRAFT_485141</name>
</gene>
<dbReference type="RefSeq" id="XP_024770955.1">
    <property type="nucleotide sequence ID" value="XM_024916258.1"/>
</dbReference>
<feature type="transmembrane region" description="Helical" evidence="1">
    <location>
        <begin position="66"/>
        <end position="93"/>
    </location>
</feature>
<keyword evidence="3" id="KW-1185">Reference proteome</keyword>
<dbReference type="AlphaFoldDB" id="A0A2T4A2L5"/>
<keyword evidence="1" id="KW-0472">Membrane</keyword>
<feature type="transmembrane region" description="Helical" evidence="1">
    <location>
        <begin position="113"/>
        <end position="133"/>
    </location>
</feature>
<dbReference type="Proteomes" id="UP000241690">
    <property type="component" value="Unassembled WGS sequence"/>
</dbReference>
<keyword evidence="1" id="KW-1133">Transmembrane helix</keyword>
<feature type="transmembrane region" description="Helical" evidence="1">
    <location>
        <begin position="33"/>
        <end position="54"/>
    </location>
</feature>
<sequence>MEQSTSKPSRVTGTINPRTSRQKLVSGLALLKLSAKIILAIGYIYFEIWLWGLIRQFYSQRQTVDLFYAIIAFAFFPITALYNGLGWYVWAVFCSWRREVVSESEAERDMFNVNTRLINLRCTFVSAIHLSLISRLSLWSQNFQADGKAKDAKICTYLVVFIAFEVLLVIMDLGNALHDYVSHVKASGGASCKATFLKSDEQESER</sequence>